<dbReference type="InterPro" id="IPR032054">
    <property type="entry name" value="Cdt1_C"/>
</dbReference>
<comment type="similarity">
    <text evidence="1">Belongs to the Cdt1 family.</text>
</comment>
<evidence type="ECO:0000313" key="6">
    <source>
        <dbReference type="Proteomes" id="UP000289323"/>
    </source>
</evidence>
<feature type="compositionally biased region" description="Polar residues" evidence="3">
    <location>
        <begin position="350"/>
        <end position="365"/>
    </location>
</feature>
<gene>
    <name evidence="5" type="ORF">TT172_LOCUS4619</name>
</gene>
<dbReference type="EMBL" id="OUUZ01000008">
    <property type="protein sequence ID" value="SPQ22200.1"/>
    <property type="molecule type" value="Genomic_DNA"/>
</dbReference>
<dbReference type="Gene3D" id="1.10.10.1420">
    <property type="entry name" value="DNA replication factor Cdt1, C-terminal WH domain"/>
    <property type="match status" value="1"/>
</dbReference>
<evidence type="ECO:0000256" key="2">
    <source>
        <dbReference type="ARBA" id="ARBA00023306"/>
    </source>
</evidence>
<feature type="domain" description="DNA replication factor Cdt1 C-terminal" evidence="4">
    <location>
        <begin position="371"/>
        <end position="471"/>
    </location>
</feature>
<evidence type="ECO:0000256" key="3">
    <source>
        <dbReference type="SAM" id="MobiDB-lite"/>
    </source>
</evidence>
<proteinExistence type="inferred from homology"/>
<dbReference type="Pfam" id="PF26121">
    <property type="entry name" value="HTH_CDT1"/>
    <property type="match status" value="1"/>
</dbReference>
<reference evidence="5 6" key="1">
    <citation type="submission" date="2018-04" db="EMBL/GenBank/DDBJ databases">
        <authorList>
            <person name="Huttner S."/>
            <person name="Dainat J."/>
        </authorList>
    </citation>
    <scope>NUCLEOTIDE SEQUENCE [LARGE SCALE GENOMIC DNA]</scope>
</reference>
<keyword evidence="2" id="KW-0131">Cell cycle</keyword>
<feature type="compositionally biased region" description="Polar residues" evidence="3">
    <location>
        <begin position="38"/>
        <end position="59"/>
    </location>
</feature>
<sequence>MPGVISRNMRTPRGKLASSTSPASPAAVLSSFGKAAKPQSTGKQNSEKVTPFTPRSSNIEVVLSSRKRKARDDTESTPKKARRESEAQSAAPATPVSSRKQKAVSFAEPEDAPRTPSTPSRALATPSTRKRRLESDETSQTEALLERLNLQSSPVHKRSKTTVHRRAPPNDFDLPRELIDLLDLHVAFLKTLNMHYAHAGTTSPIDLRTLYPSVTRAWGKRYVTLDDIQRCVGVLSWTPVKSEADQSKAPYFLSDYGRGKICLEFHADAERGPLREPKLNMDFEANLRTLWLSSDEQPATIFIGTLPKAPIKPCPSLAKSVTNNQTTLDAFKKDIAQRKQQEQEAKSAARATTTALHGQDGSSGANPKPLSLLDRIRLKEQQSASHPSGPSAVEIQRRAALRRAADVAAVIGMLCKATAATGQARVSFTMAALLARLRDSLRTPVAQDDAAACVRLLAAEVAPGWLRIVTVAGKENVVCAVGLQPSKAQVEERVRVLLG</sequence>
<dbReference type="Proteomes" id="UP000289323">
    <property type="component" value="Unassembled WGS sequence"/>
</dbReference>
<evidence type="ECO:0000313" key="5">
    <source>
        <dbReference type="EMBL" id="SPQ22200.1"/>
    </source>
</evidence>
<feature type="region of interest" description="Disordered" evidence="3">
    <location>
        <begin position="1"/>
        <end position="141"/>
    </location>
</feature>
<accession>A0A446BI86</accession>
<feature type="compositionally biased region" description="Low complexity" evidence="3">
    <location>
        <begin position="16"/>
        <end position="31"/>
    </location>
</feature>
<dbReference type="AlphaFoldDB" id="A0A446BI86"/>
<name>A0A446BI86_9PEZI</name>
<protein>
    <submittedName>
        <fullName evidence="5">57e8f211-e335-4df7-af32-781ca1e7e00f</fullName>
    </submittedName>
</protein>
<evidence type="ECO:0000256" key="1">
    <source>
        <dbReference type="ARBA" id="ARBA00008356"/>
    </source>
</evidence>
<evidence type="ECO:0000259" key="4">
    <source>
        <dbReference type="Pfam" id="PF16679"/>
    </source>
</evidence>
<feature type="region of interest" description="Disordered" evidence="3">
    <location>
        <begin position="336"/>
        <end position="369"/>
    </location>
</feature>
<feature type="compositionally biased region" description="Basic and acidic residues" evidence="3">
    <location>
        <begin position="70"/>
        <end position="86"/>
    </location>
</feature>
<organism evidence="5 6">
    <name type="scientific">Thermothielavioides terrestris</name>
    <dbReference type="NCBI Taxonomy" id="2587410"/>
    <lineage>
        <taxon>Eukaryota</taxon>
        <taxon>Fungi</taxon>
        <taxon>Dikarya</taxon>
        <taxon>Ascomycota</taxon>
        <taxon>Pezizomycotina</taxon>
        <taxon>Sordariomycetes</taxon>
        <taxon>Sordariomycetidae</taxon>
        <taxon>Sordariales</taxon>
        <taxon>Chaetomiaceae</taxon>
        <taxon>Thermothielavioides</taxon>
    </lineage>
</organism>
<dbReference type="Pfam" id="PF16679">
    <property type="entry name" value="CDT1_C"/>
    <property type="match status" value="1"/>
</dbReference>
<dbReference type="InterPro" id="IPR038090">
    <property type="entry name" value="Cdt1_C_WH_dom_sf"/>
</dbReference>
<feature type="compositionally biased region" description="Basic and acidic residues" evidence="3">
    <location>
        <begin position="336"/>
        <end position="347"/>
    </location>
</feature>